<dbReference type="AlphaFoldDB" id="A0A368DZ53"/>
<dbReference type="PANTHER" id="PTHR24220">
    <property type="entry name" value="IMPORT ATP-BINDING PROTEIN"/>
    <property type="match status" value="1"/>
</dbReference>
<evidence type="ECO:0000256" key="1">
    <source>
        <dbReference type="ARBA" id="ARBA00022448"/>
    </source>
</evidence>
<dbReference type="Pfam" id="PF00005">
    <property type="entry name" value="ABC_tran"/>
    <property type="match status" value="1"/>
</dbReference>
<dbReference type="FunFam" id="3.40.50.300:FF:000032">
    <property type="entry name" value="Export ABC transporter ATP-binding protein"/>
    <property type="match status" value="1"/>
</dbReference>
<dbReference type="GO" id="GO:0005524">
    <property type="term" value="F:ATP binding"/>
    <property type="evidence" value="ECO:0007669"/>
    <property type="project" value="UniProtKB-KW"/>
</dbReference>
<dbReference type="GO" id="GO:0022857">
    <property type="term" value="F:transmembrane transporter activity"/>
    <property type="evidence" value="ECO:0007669"/>
    <property type="project" value="UniProtKB-ARBA"/>
</dbReference>
<evidence type="ECO:0000256" key="5">
    <source>
        <dbReference type="ARBA" id="ARBA00038388"/>
    </source>
</evidence>
<keyword evidence="1" id="KW-0813">Transport</keyword>
<dbReference type="InterPro" id="IPR003439">
    <property type="entry name" value="ABC_transporter-like_ATP-bd"/>
</dbReference>
<keyword evidence="4 7" id="KW-0067">ATP-binding</keyword>
<proteinExistence type="inferred from homology"/>
<evidence type="ECO:0000313" key="8">
    <source>
        <dbReference type="Proteomes" id="UP000252132"/>
    </source>
</evidence>
<evidence type="ECO:0000256" key="3">
    <source>
        <dbReference type="ARBA" id="ARBA00022741"/>
    </source>
</evidence>
<dbReference type="EMBL" id="QOQF01000012">
    <property type="protein sequence ID" value="RCL77119.1"/>
    <property type="molecule type" value="Genomic_DNA"/>
</dbReference>
<dbReference type="InterPro" id="IPR027417">
    <property type="entry name" value="P-loop_NTPase"/>
</dbReference>
<organism evidence="7 8">
    <name type="scientific">PS1 clade bacterium</name>
    <dbReference type="NCBI Taxonomy" id="2175152"/>
    <lineage>
        <taxon>Bacteria</taxon>
        <taxon>Pseudomonadati</taxon>
        <taxon>Pseudomonadota</taxon>
        <taxon>Alphaproteobacteria</taxon>
        <taxon>PS1 clade</taxon>
    </lineage>
</organism>
<dbReference type="PROSITE" id="PS00211">
    <property type="entry name" value="ABC_TRANSPORTER_1"/>
    <property type="match status" value="1"/>
</dbReference>
<name>A0A368DZ53_9PROT</name>
<dbReference type="InterPro" id="IPR015854">
    <property type="entry name" value="ABC_transpr_LolD-like"/>
</dbReference>
<protein>
    <submittedName>
        <fullName evidence="7">ABC transporter ATP-binding protein</fullName>
    </submittedName>
</protein>
<dbReference type="SUPFAM" id="SSF52540">
    <property type="entry name" value="P-loop containing nucleoside triphosphate hydrolases"/>
    <property type="match status" value="1"/>
</dbReference>
<dbReference type="InterPro" id="IPR017911">
    <property type="entry name" value="MacB-like_ATP-bd"/>
</dbReference>
<dbReference type="GO" id="GO:0005886">
    <property type="term" value="C:plasma membrane"/>
    <property type="evidence" value="ECO:0007669"/>
    <property type="project" value="TreeGrafter"/>
</dbReference>
<keyword evidence="2" id="KW-0997">Cell inner membrane</keyword>
<feature type="domain" description="ABC transporter" evidence="6">
    <location>
        <begin position="7"/>
        <end position="226"/>
    </location>
</feature>
<sequence length="226" mass="23790">MSADSLLEVQNLHVSLPSLAGDVHILKGIDLSVKKGEAIGLTGPSGSGKSTLLMTLAGLELPSAGSVVMNGHCLSDMDEDSLARFRQTNIGIVFQSFHLIPTLTAFENVTLPLELAGMGKDYLEKAEAALANVGLAHRLDHYPGQLSGGEQQRVALARAVIAQPPVLLADEPTGNLDQSNGSQIMDLIFGLKDSLGVTLIMVTHDMGLAQRCDRIIPLSDGMIDAG</sequence>
<dbReference type="CDD" id="cd03255">
    <property type="entry name" value="ABC_MJ0796_LolCDE_FtsE"/>
    <property type="match status" value="1"/>
</dbReference>
<dbReference type="Gene3D" id="3.40.50.300">
    <property type="entry name" value="P-loop containing nucleotide triphosphate hydrolases"/>
    <property type="match status" value="1"/>
</dbReference>
<comment type="similarity">
    <text evidence="5">Belongs to the ABC transporter superfamily. Macrolide exporter (TC 3.A.1.122) family.</text>
</comment>
<keyword evidence="2" id="KW-0472">Membrane</keyword>
<reference evidence="7 8" key="1">
    <citation type="journal article" date="2018" name="Microbiome">
        <title>Fine metagenomic profile of the Mediterranean stratified and mixed water columns revealed by assembly and recruitment.</title>
        <authorList>
            <person name="Haro-Moreno J.M."/>
            <person name="Lopez-Perez M."/>
            <person name="De La Torre J.R."/>
            <person name="Picazo A."/>
            <person name="Camacho A."/>
            <person name="Rodriguez-Valera F."/>
        </authorList>
    </citation>
    <scope>NUCLEOTIDE SEQUENCE [LARGE SCALE GENOMIC DNA]</scope>
    <source>
        <strain evidence="7">MED-G55</strain>
    </source>
</reference>
<dbReference type="GO" id="GO:0098796">
    <property type="term" value="C:membrane protein complex"/>
    <property type="evidence" value="ECO:0007669"/>
    <property type="project" value="UniProtKB-ARBA"/>
</dbReference>
<evidence type="ECO:0000259" key="6">
    <source>
        <dbReference type="PROSITE" id="PS50893"/>
    </source>
</evidence>
<dbReference type="SMART" id="SM00382">
    <property type="entry name" value="AAA"/>
    <property type="match status" value="1"/>
</dbReference>
<keyword evidence="3" id="KW-0547">Nucleotide-binding</keyword>
<dbReference type="PROSITE" id="PS50893">
    <property type="entry name" value="ABC_TRANSPORTER_2"/>
    <property type="match status" value="1"/>
</dbReference>
<evidence type="ECO:0000256" key="2">
    <source>
        <dbReference type="ARBA" id="ARBA00022519"/>
    </source>
</evidence>
<keyword evidence="2" id="KW-1003">Cell membrane</keyword>
<evidence type="ECO:0000313" key="7">
    <source>
        <dbReference type="EMBL" id="RCL77119.1"/>
    </source>
</evidence>
<evidence type="ECO:0000256" key="4">
    <source>
        <dbReference type="ARBA" id="ARBA00022840"/>
    </source>
</evidence>
<accession>A0A368DZ53</accession>
<gene>
    <name evidence="7" type="ORF">DBW69_04220</name>
</gene>
<dbReference type="InterPro" id="IPR017871">
    <property type="entry name" value="ABC_transporter-like_CS"/>
</dbReference>
<dbReference type="Proteomes" id="UP000252132">
    <property type="component" value="Unassembled WGS sequence"/>
</dbReference>
<comment type="caution">
    <text evidence="7">The sequence shown here is derived from an EMBL/GenBank/DDBJ whole genome shotgun (WGS) entry which is preliminary data.</text>
</comment>
<dbReference type="InterPro" id="IPR003593">
    <property type="entry name" value="AAA+_ATPase"/>
</dbReference>
<dbReference type="GO" id="GO:0016887">
    <property type="term" value="F:ATP hydrolysis activity"/>
    <property type="evidence" value="ECO:0007669"/>
    <property type="project" value="InterPro"/>
</dbReference>